<evidence type="ECO:0000256" key="3">
    <source>
        <dbReference type="ARBA" id="ARBA00038133"/>
    </source>
</evidence>
<name>A0ABR4JSH1_9EURO</name>
<comment type="pathway">
    <text evidence="1">Secondary metabolite biosynthesis.</text>
</comment>
<accession>A0ABR4JSH1</accession>
<proteinExistence type="inferred from homology"/>
<evidence type="ECO:0000313" key="4">
    <source>
        <dbReference type="EMBL" id="KAL2842985.1"/>
    </source>
</evidence>
<evidence type="ECO:0000313" key="5">
    <source>
        <dbReference type="Proteomes" id="UP001610444"/>
    </source>
</evidence>
<dbReference type="Gene3D" id="3.10.450.50">
    <property type="match status" value="1"/>
</dbReference>
<comment type="subunit">
    <text evidence="2">Homodimer.</text>
</comment>
<dbReference type="PANTHER" id="PTHR39598:SF1">
    <property type="entry name" value="AUSTINOID BIOSYNTHESIS CLUSTERS PROTEIN F-RELATED"/>
    <property type="match status" value="1"/>
</dbReference>
<dbReference type="PANTHER" id="PTHR39598">
    <property type="entry name" value="AUSTINOL SYNTHESIS PROTEIN F-RELATED"/>
    <property type="match status" value="1"/>
</dbReference>
<dbReference type="GeneID" id="98161760"/>
<dbReference type="EMBL" id="JBFXLR010000048">
    <property type="protein sequence ID" value="KAL2842985.1"/>
    <property type="molecule type" value="Genomic_DNA"/>
</dbReference>
<protein>
    <recommendedName>
        <fullName evidence="6">SnoaL-like domain-containing protein</fullName>
    </recommendedName>
</protein>
<comment type="similarity">
    <text evidence="3">Belongs to the trt14 isomerase family.</text>
</comment>
<sequence>MTTTRHRLLATASRFVATLESLDVDAMLAVRSPTCLHHMCFPSFRNYSITNDQTREAFPQWKATITKYQFGILDDSQTLVDEQAKKVMIRAKTAAQTTVGDYNNEYVFILRMAEDCNTVDEIWEFYDSLRLRDLHHRLEAGHVPIGVDAPAPFTTTGSNSLNHSM</sequence>
<comment type="caution">
    <text evidence="4">The sequence shown here is derived from an EMBL/GenBank/DDBJ whole genome shotgun (WGS) entry which is preliminary data.</text>
</comment>
<dbReference type="RefSeq" id="XP_070895352.1">
    <property type="nucleotide sequence ID" value="XM_071046596.1"/>
</dbReference>
<evidence type="ECO:0008006" key="6">
    <source>
        <dbReference type="Google" id="ProtNLM"/>
    </source>
</evidence>
<organism evidence="4 5">
    <name type="scientific">Aspergillus pseudodeflectus</name>
    <dbReference type="NCBI Taxonomy" id="176178"/>
    <lineage>
        <taxon>Eukaryota</taxon>
        <taxon>Fungi</taxon>
        <taxon>Dikarya</taxon>
        <taxon>Ascomycota</taxon>
        <taxon>Pezizomycotina</taxon>
        <taxon>Eurotiomycetes</taxon>
        <taxon>Eurotiomycetidae</taxon>
        <taxon>Eurotiales</taxon>
        <taxon>Aspergillaceae</taxon>
        <taxon>Aspergillus</taxon>
        <taxon>Aspergillus subgen. Nidulantes</taxon>
    </lineage>
</organism>
<keyword evidence="5" id="KW-1185">Reference proteome</keyword>
<evidence type="ECO:0000256" key="2">
    <source>
        <dbReference type="ARBA" id="ARBA00011738"/>
    </source>
</evidence>
<evidence type="ECO:0000256" key="1">
    <source>
        <dbReference type="ARBA" id="ARBA00005179"/>
    </source>
</evidence>
<gene>
    <name evidence="4" type="ORF">BJX68DRAFT_270313</name>
</gene>
<dbReference type="InterPro" id="IPR050977">
    <property type="entry name" value="Fungal_Meroterpenoid_Isomerase"/>
</dbReference>
<dbReference type="Proteomes" id="UP001610444">
    <property type="component" value="Unassembled WGS sequence"/>
</dbReference>
<reference evidence="4 5" key="1">
    <citation type="submission" date="2024-07" db="EMBL/GenBank/DDBJ databases">
        <title>Section-level genome sequencing and comparative genomics of Aspergillus sections Usti and Cavernicolus.</title>
        <authorList>
            <consortium name="Lawrence Berkeley National Laboratory"/>
            <person name="Nybo J.L."/>
            <person name="Vesth T.C."/>
            <person name="Theobald S."/>
            <person name="Frisvad J.C."/>
            <person name="Larsen T.O."/>
            <person name="Kjaerboelling I."/>
            <person name="Rothschild-Mancinelli K."/>
            <person name="Lyhne E.K."/>
            <person name="Kogle M.E."/>
            <person name="Barry K."/>
            <person name="Clum A."/>
            <person name="Na H."/>
            <person name="Ledsgaard L."/>
            <person name="Lin J."/>
            <person name="Lipzen A."/>
            <person name="Kuo A."/>
            <person name="Riley R."/>
            <person name="Mondo S."/>
            <person name="LaButti K."/>
            <person name="Haridas S."/>
            <person name="Pangalinan J."/>
            <person name="Salamov A.A."/>
            <person name="Simmons B.A."/>
            <person name="Magnuson J.K."/>
            <person name="Chen J."/>
            <person name="Drula E."/>
            <person name="Henrissat B."/>
            <person name="Wiebenga A."/>
            <person name="Lubbers R.J."/>
            <person name="Gomes A.C."/>
            <person name="Macurrencykelacurrency M.R."/>
            <person name="Stajich J."/>
            <person name="Grigoriev I.V."/>
            <person name="Mortensen U.H."/>
            <person name="De vries R.P."/>
            <person name="Baker S.E."/>
            <person name="Andersen M.R."/>
        </authorList>
    </citation>
    <scope>NUCLEOTIDE SEQUENCE [LARGE SCALE GENOMIC DNA]</scope>
    <source>
        <strain evidence="4 5">CBS 756.74</strain>
    </source>
</reference>